<evidence type="ECO:0000256" key="7">
    <source>
        <dbReference type="ARBA" id="ARBA00023136"/>
    </source>
</evidence>
<dbReference type="AlphaFoldDB" id="A0AAE1SS83"/>
<keyword evidence="3" id="KW-0808">Transferase</keyword>
<dbReference type="InterPro" id="IPR029044">
    <property type="entry name" value="Nucleotide-diphossugar_trans"/>
</dbReference>
<evidence type="ECO:0000256" key="4">
    <source>
        <dbReference type="ARBA" id="ARBA00022692"/>
    </source>
</evidence>
<proteinExistence type="predicted"/>
<evidence type="ECO:0000256" key="5">
    <source>
        <dbReference type="ARBA" id="ARBA00022989"/>
    </source>
</evidence>
<dbReference type="PANTHER" id="PTHR32044:SF67">
    <property type="entry name" value="XYLOGLUCAN GLYCOSYLTRANSFERASE 6-RELATED"/>
    <property type="match status" value="1"/>
</dbReference>
<dbReference type="PANTHER" id="PTHR32044">
    <property type="entry name" value="GLUCOMANNAN 4-BETA-MANNOSYLTRANSFERASE 9"/>
    <property type="match status" value="1"/>
</dbReference>
<keyword evidence="6" id="KW-0333">Golgi apparatus</keyword>
<keyword evidence="4" id="KW-0812">Transmembrane</keyword>
<accession>A0AAE1SS83</accession>
<evidence type="ECO:0000256" key="6">
    <source>
        <dbReference type="ARBA" id="ARBA00023034"/>
    </source>
</evidence>
<keyword evidence="5" id="KW-1133">Transmembrane helix</keyword>
<evidence type="ECO:0000256" key="2">
    <source>
        <dbReference type="ARBA" id="ARBA00022676"/>
    </source>
</evidence>
<comment type="subcellular location">
    <subcellularLocation>
        <location evidence="1">Golgi apparatus membrane</location>
    </subcellularLocation>
</comment>
<dbReference type="SUPFAM" id="SSF53448">
    <property type="entry name" value="Nucleotide-diphospho-sugar transferases"/>
    <property type="match status" value="1"/>
</dbReference>
<evidence type="ECO:0000256" key="1">
    <source>
        <dbReference type="ARBA" id="ARBA00004394"/>
    </source>
</evidence>
<gene>
    <name evidence="8" type="ORF">RND71_005483</name>
</gene>
<keyword evidence="7" id="KW-0472">Membrane</keyword>
<dbReference type="EMBL" id="JAVYJV010000003">
    <property type="protein sequence ID" value="KAK4374806.1"/>
    <property type="molecule type" value="Genomic_DNA"/>
</dbReference>
<sequence>MDIAVRTHLCGWKFIYVNDVKCLCELPEFYEAYTKQQHRWHSGPMQLFRLCFSDILHSKIGKKRLPNERPERNEVVLNERVV</sequence>
<reference evidence="8" key="1">
    <citation type="submission" date="2023-12" db="EMBL/GenBank/DDBJ databases">
        <title>Genome assembly of Anisodus tanguticus.</title>
        <authorList>
            <person name="Wang Y.-J."/>
        </authorList>
    </citation>
    <scope>NUCLEOTIDE SEQUENCE</scope>
    <source>
        <strain evidence="8">KB-2021</strain>
        <tissue evidence="8">Leaf</tissue>
    </source>
</reference>
<evidence type="ECO:0000256" key="3">
    <source>
        <dbReference type="ARBA" id="ARBA00022679"/>
    </source>
</evidence>
<keyword evidence="9" id="KW-1185">Reference proteome</keyword>
<evidence type="ECO:0000313" key="8">
    <source>
        <dbReference type="EMBL" id="KAK4374806.1"/>
    </source>
</evidence>
<organism evidence="8 9">
    <name type="scientific">Anisodus tanguticus</name>
    <dbReference type="NCBI Taxonomy" id="243964"/>
    <lineage>
        <taxon>Eukaryota</taxon>
        <taxon>Viridiplantae</taxon>
        <taxon>Streptophyta</taxon>
        <taxon>Embryophyta</taxon>
        <taxon>Tracheophyta</taxon>
        <taxon>Spermatophyta</taxon>
        <taxon>Magnoliopsida</taxon>
        <taxon>eudicotyledons</taxon>
        <taxon>Gunneridae</taxon>
        <taxon>Pentapetalae</taxon>
        <taxon>asterids</taxon>
        <taxon>lamiids</taxon>
        <taxon>Solanales</taxon>
        <taxon>Solanaceae</taxon>
        <taxon>Solanoideae</taxon>
        <taxon>Hyoscyameae</taxon>
        <taxon>Anisodus</taxon>
    </lineage>
</organism>
<dbReference type="Proteomes" id="UP001291623">
    <property type="component" value="Unassembled WGS sequence"/>
</dbReference>
<keyword evidence="2" id="KW-0328">Glycosyltransferase</keyword>
<evidence type="ECO:0000313" key="9">
    <source>
        <dbReference type="Proteomes" id="UP001291623"/>
    </source>
</evidence>
<name>A0AAE1SS83_9SOLA</name>
<comment type="caution">
    <text evidence="8">The sequence shown here is derived from an EMBL/GenBank/DDBJ whole genome shotgun (WGS) entry which is preliminary data.</text>
</comment>
<dbReference type="GO" id="GO:0000139">
    <property type="term" value="C:Golgi membrane"/>
    <property type="evidence" value="ECO:0007669"/>
    <property type="project" value="UniProtKB-SubCell"/>
</dbReference>
<dbReference type="GO" id="GO:0016757">
    <property type="term" value="F:glycosyltransferase activity"/>
    <property type="evidence" value="ECO:0007669"/>
    <property type="project" value="UniProtKB-KW"/>
</dbReference>
<protein>
    <submittedName>
        <fullName evidence="8">Uncharacterized protein</fullName>
    </submittedName>
</protein>